<evidence type="ECO:0000256" key="5">
    <source>
        <dbReference type="ARBA" id="ARBA00023163"/>
    </source>
</evidence>
<dbReference type="InterPro" id="IPR000700">
    <property type="entry name" value="PAS-assoc_C"/>
</dbReference>
<dbReference type="Gene3D" id="3.40.50.720">
    <property type="entry name" value="NAD(P)-binding Rossmann-like Domain"/>
    <property type="match status" value="1"/>
</dbReference>
<comment type="caution">
    <text evidence="9">The sequence shown here is derived from an EMBL/GenBank/DDBJ whole genome shotgun (WGS) entry which is preliminary data.</text>
</comment>
<dbReference type="Pfam" id="PF25601">
    <property type="entry name" value="AAA_lid_14"/>
    <property type="match status" value="1"/>
</dbReference>
<dbReference type="Pfam" id="PF00158">
    <property type="entry name" value="Sigma54_activat"/>
    <property type="match status" value="1"/>
</dbReference>
<dbReference type="InterPro" id="IPR002197">
    <property type="entry name" value="HTH_Fis"/>
</dbReference>
<dbReference type="Gene3D" id="3.30.450.20">
    <property type="entry name" value="PAS domain"/>
    <property type="match status" value="2"/>
</dbReference>
<evidence type="ECO:0000259" key="6">
    <source>
        <dbReference type="PROSITE" id="PS50045"/>
    </source>
</evidence>
<dbReference type="InterPro" id="IPR035965">
    <property type="entry name" value="PAS-like_dom_sf"/>
</dbReference>
<dbReference type="InterPro" id="IPR025944">
    <property type="entry name" value="Sigma_54_int_dom_CS"/>
</dbReference>
<dbReference type="PANTHER" id="PTHR32071">
    <property type="entry name" value="TRANSCRIPTIONAL REGULATORY PROTEIN"/>
    <property type="match status" value="1"/>
</dbReference>
<dbReference type="PROSITE" id="PS50112">
    <property type="entry name" value="PAS"/>
    <property type="match status" value="2"/>
</dbReference>
<name>A0ABW4ZSG1_9BACL</name>
<dbReference type="PROSITE" id="PS00675">
    <property type="entry name" value="SIGMA54_INTERACT_1"/>
    <property type="match status" value="1"/>
</dbReference>
<feature type="domain" description="Sigma-54 factor interaction" evidence="6">
    <location>
        <begin position="367"/>
        <end position="597"/>
    </location>
</feature>
<dbReference type="CDD" id="cd00130">
    <property type="entry name" value="PAS"/>
    <property type="match status" value="2"/>
</dbReference>
<keyword evidence="5" id="KW-0804">Transcription</keyword>
<keyword evidence="10" id="KW-1185">Reference proteome</keyword>
<dbReference type="SMART" id="SM00382">
    <property type="entry name" value="AAA"/>
    <property type="match status" value="1"/>
</dbReference>
<dbReference type="SUPFAM" id="SSF46689">
    <property type="entry name" value="Homeodomain-like"/>
    <property type="match status" value="1"/>
</dbReference>
<dbReference type="InterPro" id="IPR025943">
    <property type="entry name" value="Sigma_54_int_dom_ATP-bd_2"/>
</dbReference>
<dbReference type="SUPFAM" id="SSF55785">
    <property type="entry name" value="PYP-like sensor domain (PAS domain)"/>
    <property type="match status" value="2"/>
</dbReference>
<sequence>MINILIVGAGRGGTAMLRAFQDLAKVRIVGIVDINPHAPGLALARELGVITGEKYQDYLNDSVDVVIEATGDGQINRKIAELLPKGTTLVPGAIASLMMHLLLEKEELIDQLTVSRQELQVVLNSTHDAMIAINAEGIITLYNAAAQRLTGGEAEEMIGKLASEVVPNSRLHVVLQTGEPELNQLQNFRNTRIITNRVPVLDSNGKVVGAVAVFRDITEVQQLAEEVTNLKEIQELLQAIINSTQDAISVVDTEGRGIMINPAYTRLTGLSEQEIIGKPADADIAEGDSMHMKVLHTRKPVRGVSMKLGPKSKEVLVNVAPIEVDGSLKGSVGIIHDISEIKKLTEELKQAKQLIRKLEAKYTFDDIIGTSNEMIMAIEQAHKAAQTPATVLLRGESGTGKELFAHAIHNDSERKYNQFIRVNCAAISESLLESELFGYEEGAFTGAKRGGKKGFFEEASGGTIFLDEIGELSMSMQAKILRVLQEKEILRVGGAKAVIVDARVIAATNVNLERAIQQGAFREDLYYRLNVLPIIIPPLRYRKEDLEAIANRLIQKYNQEYGRSVERISSRTLSKIKDYPWPGNVRELENAIGRAMINMKFPETVIEQHHLILPGEVPERKAVGGTATDRENVLGDLPASFLDGQVRALDDVVGEAERQHIERVLAKTKGNKTEAAKLLGIAVRSLYYKLDKYGIQ</sequence>
<evidence type="ECO:0000256" key="3">
    <source>
        <dbReference type="ARBA" id="ARBA00023015"/>
    </source>
</evidence>
<evidence type="ECO:0000259" key="7">
    <source>
        <dbReference type="PROSITE" id="PS50112"/>
    </source>
</evidence>
<reference evidence="10" key="1">
    <citation type="journal article" date="2019" name="Int. J. Syst. Evol. Microbiol.">
        <title>The Global Catalogue of Microorganisms (GCM) 10K type strain sequencing project: providing services to taxonomists for standard genome sequencing and annotation.</title>
        <authorList>
            <consortium name="The Broad Institute Genomics Platform"/>
            <consortium name="The Broad Institute Genome Sequencing Center for Infectious Disease"/>
            <person name="Wu L."/>
            <person name="Ma J."/>
        </authorList>
    </citation>
    <scope>NUCLEOTIDE SEQUENCE [LARGE SCALE GENOMIC DNA]</scope>
    <source>
        <strain evidence="10">CGMCC 1.13574</strain>
    </source>
</reference>
<keyword evidence="2" id="KW-0067">ATP-binding</keyword>
<dbReference type="Proteomes" id="UP001597343">
    <property type="component" value="Unassembled WGS sequence"/>
</dbReference>
<evidence type="ECO:0000256" key="1">
    <source>
        <dbReference type="ARBA" id="ARBA00022741"/>
    </source>
</evidence>
<keyword evidence="1" id="KW-0547">Nucleotide-binding</keyword>
<dbReference type="EMBL" id="JBHUIO010000002">
    <property type="protein sequence ID" value="MFD2168912.1"/>
    <property type="molecule type" value="Genomic_DNA"/>
</dbReference>
<dbReference type="PROSITE" id="PS50113">
    <property type="entry name" value="PAC"/>
    <property type="match status" value="1"/>
</dbReference>
<evidence type="ECO:0000313" key="9">
    <source>
        <dbReference type="EMBL" id="MFD2168912.1"/>
    </source>
</evidence>
<dbReference type="Gene3D" id="1.10.10.60">
    <property type="entry name" value="Homeodomain-like"/>
    <property type="match status" value="1"/>
</dbReference>
<dbReference type="Gene3D" id="3.40.50.300">
    <property type="entry name" value="P-loop containing nucleotide triphosphate hydrolases"/>
    <property type="match status" value="1"/>
</dbReference>
<dbReference type="InterPro" id="IPR036291">
    <property type="entry name" value="NAD(P)-bd_dom_sf"/>
</dbReference>
<evidence type="ECO:0000256" key="2">
    <source>
        <dbReference type="ARBA" id="ARBA00022840"/>
    </source>
</evidence>
<feature type="domain" description="PAC" evidence="8">
    <location>
        <begin position="176"/>
        <end position="229"/>
    </location>
</feature>
<dbReference type="PROSITE" id="PS00688">
    <property type="entry name" value="SIGMA54_INTERACT_3"/>
    <property type="match status" value="1"/>
</dbReference>
<dbReference type="PROSITE" id="PS50045">
    <property type="entry name" value="SIGMA54_INTERACT_4"/>
    <property type="match status" value="1"/>
</dbReference>
<dbReference type="InterPro" id="IPR003593">
    <property type="entry name" value="AAA+_ATPase"/>
</dbReference>
<keyword evidence="4" id="KW-0238">DNA-binding</keyword>
<organism evidence="9 10">
    <name type="scientific">Tumebacillus lipolyticus</name>
    <dbReference type="NCBI Taxonomy" id="1280370"/>
    <lineage>
        <taxon>Bacteria</taxon>
        <taxon>Bacillati</taxon>
        <taxon>Bacillota</taxon>
        <taxon>Bacilli</taxon>
        <taxon>Bacillales</taxon>
        <taxon>Alicyclobacillaceae</taxon>
        <taxon>Tumebacillus</taxon>
    </lineage>
</organism>
<accession>A0ABW4ZSG1</accession>
<feature type="domain" description="PAS" evidence="7">
    <location>
        <begin position="115"/>
        <end position="160"/>
    </location>
</feature>
<protein>
    <submittedName>
        <fullName evidence="9">Sigma 54-interacting transcriptional regulator</fullName>
    </submittedName>
</protein>
<feature type="domain" description="PAS" evidence="7">
    <location>
        <begin position="233"/>
        <end position="278"/>
    </location>
</feature>
<dbReference type="CDD" id="cd00009">
    <property type="entry name" value="AAA"/>
    <property type="match status" value="1"/>
</dbReference>
<dbReference type="Pfam" id="PF02954">
    <property type="entry name" value="HTH_8"/>
    <property type="match status" value="1"/>
</dbReference>
<dbReference type="PROSITE" id="PS00676">
    <property type="entry name" value="SIGMA54_INTERACT_2"/>
    <property type="match status" value="1"/>
</dbReference>
<dbReference type="InterPro" id="IPR009057">
    <property type="entry name" value="Homeodomain-like_sf"/>
</dbReference>
<dbReference type="InterPro" id="IPR013767">
    <property type="entry name" value="PAS_fold"/>
</dbReference>
<dbReference type="InterPro" id="IPR002078">
    <property type="entry name" value="Sigma_54_int"/>
</dbReference>
<evidence type="ECO:0000256" key="4">
    <source>
        <dbReference type="ARBA" id="ARBA00023125"/>
    </source>
</evidence>
<dbReference type="PRINTS" id="PR01590">
    <property type="entry name" value="HTHFIS"/>
</dbReference>
<evidence type="ECO:0000313" key="10">
    <source>
        <dbReference type="Proteomes" id="UP001597343"/>
    </source>
</evidence>
<dbReference type="SMART" id="SM00091">
    <property type="entry name" value="PAS"/>
    <property type="match status" value="2"/>
</dbReference>
<dbReference type="PANTHER" id="PTHR32071:SF121">
    <property type="entry name" value="SIGMA L-DEPENDENT TRANSCRIPTIONAL REGULATOR YQIR-RELATED"/>
    <property type="match status" value="1"/>
</dbReference>
<proteinExistence type="predicted"/>
<evidence type="ECO:0000259" key="8">
    <source>
        <dbReference type="PROSITE" id="PS50113"/>
    </source>
</evidence>
<dbReference type="Gene3D" id="1.10.8.60">
    <property type="match status" value="1"/>
</dbReference>
<keyword evidence="3" id="KW-0805">Transcription regulation</keyword>
<dbReference type="Pfam" id="PF00989">
    <property type="entry name" value="PAS"/>
    <property type="match status" value="2"/>
</dbReference>
<gene>
    <name evidence="9" type="ORF">ACFSOY_02610</name>
</gene>
<dbReference type="InterPro" id="IPR058031">
    <property type="entry name" value="AAA_lid_NorR"/>
</dbReference>
<dbReference type="SUPFAM" id="SSF51735">
    <property type="entry name" value="NAD(P)-binding Rossmann-fold domains"/>
    <property type="match status" value="1"/>
</dbReference>
<dbReference type="InterPro" id="IPR025662">
    <property type="entry name" value="Sigma_54_int_dom_ATP-bd_1"/>
</dbReference>
<dbReference type="NCBIfam" id="TIGR00229">
    <property type="entry name" value="sensory_box"/>
    <property type="match status" value="2"/>
</dbReference>
<dbReference type="InterPro" id="IPR027417">
    <property type="entry name" value="P-loop_NTPase"/>
</dbReference>
<dbReference type="SUPFAM" id="SSF52540">
    <property type="entry name" value="P-loop containing nucleoside triphosphate hydrolases"/>
    <property type="match status" value="1"/>
</dbReference>
<dbReference type="InterPro" id="IPR000014">
    <property type="entry name" value="PAS"/>
</dbReference>
<dbReference type="RefSeq" id="WP_386043968.1">
    <property type="nucleotide sequence ID" value="NZ_JBHUIO010000002.1"/>
</dbReference>